<dbReference type="AlphaFoldDB" id="A0A8T0KIP1"/>
<proteinExistence type="predicted"/>
<name>A0A8T0KIP1_PHAAN</name>
<evidence type="ECO:0000313" key="2">
    <source>
        <dbReference type="Proteomes" id="UP000743370"/>
    </source>
</evidence>
<dbReference type="EMBL" id="JABFOF010000004">
    <property type="protein sequence ID" value="KAG2399361.1"/>
    <property type="molecule type" value="Genomic_DNA"/>
</dbReference>
<dbReference type="Proteomes" id="UP000743370">
    <property type="component" value="Unassembled WGS sequence"/>
</dbReference>
<sequence length="191" mass="22333">MEELGEQSKRPQMRKKLVFRHFCKTKFIGALNEQLTSEHKGYIEKIVFCWLLCLPDCIKIGLPVVGEVIDLNKVWHRSVCRDYFPNGKVDVNMKEELFYGMVEDVVQKYGVPYNKKIKGDKEKLICVVEEQTRVIADMQSSIDDIRKLVEAKNQDKGEDFVEQPFWGSEDRCQSTPVQHQHQPWCLKVVLK</sequence>
<comment type="caution">
    <text evidence="1">The sequence shown here is derived from an EMBL/GenBank/DDBJ whole genome shotgun (WGS) entry which is preliminary data.</text>
</comment>
<reference evidence="1 2" key="1">
    <citation type="submission" date="2020-05" db="EMBL/GenBank/DDBJ databases">
        <title>Vigna angularis (adzuki bean) Var. LongXiaoDou No. 4 denovo assembly.</title>
        <authorList>
            <person name="Xiang H."/>
        </authorList>
    </citation>
    <scope>NUCLEOTIDE SEQUENCE [LARGE SCALE GENOMIC DNA]</scope>
    <source>
        <tissue evidence="1">Leaf</tissue>
    </source>
</reference>
<protein>
    <submittedName>
        <fullName evidence="1">Uncharacterized protein</fullName>
    </submittedName>
</protein>
<organism evidence="1 2">
    <name type="scientific">Phaseolus angularis</name>
    <name type="common">Azuki bean</name>
    <name type="synonym">Vigna angularis</name>
    <dbReference type="NCBI Taxonomy" id="3914"/>
    <lineage>
        <taxon>Eukaryota</taxon>
        <taxon>Viridiplantae</taxon>
        <taxon>Streptophyta</taxon>
        <taxon>Embryophyta</taxon>
        <taxon>Tracheophyta</taxon>
        <taxon>Spermatophyta</taxon>
        <taxon>Magnoliopsida</taxon>
        <taxon>eudicotyledons</taxon>
        <taxon>Gunneridae</taxon>
        <taxon>Pentapetalae</taxon>
        <taxon>rosids</taxon>
        <taxon>fabids</taxon>
        <taxon>Fabales</taxon>
        <taxon>Fabaceae</taxon>
        <taxon>Papilionoideae</taxon>
        <taxon>50 kb inversion clade</taxon>
        <taxon>NPAAA clade</taxon>
        <taxon>indigoferoid/millettioid clade</taxon>
        <taxon>Phaseoleae</taxon>
        <taxon>Vigna</taxon>
    </lineage>
</organism>
<evidence type="ECO:0000313" key="1">
    <source>
        <dbReference type="EMBL" id="KAG2399361.1"/>
    </source>
</evidence>
<accession>A0A8T0KIP1</accession>
<gene>
    <name evidence="1" type="ORF">HKW66_Vig0081570</name>
</gene>